<evidence type="ECO:0000313" key="2">
    <source>
        <dbReference type="Proteomes" id="UP000054805"/>
    </source>
</evidence>
<organism evidence="1 2">
    <name type="scientific">Trichinella pseudospiralis</name>
    <name type="common">Parasitic roundworm</name>
    <dbReference type="NCBI Taxonomy" id="6337"/>
    <lineage>
        <taxon>Eukaryota</taxon>
        <taxon>Metazoa</taxon>
        <taxon>Ecdysozoa</taxon>
        <taxon>Nematoda</taxon>
        <taxon>Enoplea</taxon>
        <taxon>Dorylaimia</taxon>
        <taxon>Trichinellida</taxon>
        <taxon>Trichinellidae</taxon>
        <taxon>Trichinella</taxon>
    </lineage>
</organism>
<sequence>MLKQKTYFRKHTLTEEPPLDVSAVRGGSSVEVDTVGLEAIHPLSSSSPASPSLSLLLQRQKFSLPILRLEHRNAIFKKKKS</sequence>
<proteinExistence type="predicted"/>
<protein>
    <submittedName>
        <fullName evidence="1">Uncharacterized protein</fullName>
    </submittedName>
</protein>
<gene>
    <name evidence="1" type="ORF">T4B_13845</name>
</gene>
<keyword evidence="2" id="KW-1185">Reference proteome</keyword>
<dbReference type="EMBL" id="JYDS01000283">
    <property type="protein sequence ID" value="KRZ18570.1"/>
    <property type="molecule type" value="Genomic_DNA"/>
</dbReference>
<accession>A0A0V1I6S9</accession>
<comment type="caution">
    <text evidence="1">The sequence shown here is derived from an EMBL/GenBank/DDBJ whole genome shotgun (WGS) entry which is preliminary data.</text>
</comment>
<name>A0A0V1I6S9_TRIPS</name>
<reference evidence="1 2" key="1">
    <citation type="submission" date="2015-01" db="EMBL/GenBank/DDBJ databases">
        <title>Evolution of Trichinella species and genotypes.</title>
        <authorList>
            <person name="Korhonen P.K."/>
            <person name="Edoardo P."/>
            <person name="Giuseppe L.R."/>
            <person name="Gasser R.B."/>
        </authorList>
    </citation>
    <scope>NUCLEOTIDE SEQUENCE [LARGE SCALE GENOMIC DNA]</scope>
    <source>
        <strain evidence="1">ISS588</strain>
    </source>
</reference>
<dbReference type="AlphaFoldDB" id="A0A0V1I6S9"/>
<evidence type="ECO:0000313" key="1">
    <source>
        <dbReference type="EMBL" id="KRZ18570.1"/>
    </source>
</evidence>
<dbReference type="Proteomes" id="UP000054805">
    <property type="component" value="Unassembled WGS sequence"/>
</dbReference>